<dbReference type="GeneID" id="70224134"/>
<keyword evidence="3" id="KW-1185">Reference proteome</keyword>
<dbReference type="OrthoDB" id="2213137at2759"/>
<protein>
    <submittedName>
        <fullName evidence="2">Uncharacterized protein</fullName>
    </submittedName>
</protein>
<organism evidence="2 3">
    <name type="scientific">Fusarium redolens</name>
    <dbReference type="NCBI Taxonomy" id="48865"/>
    <lineage>
        <taxon>Eukaryota</taxon>
        <taxon>Fungi</taxon>
        <taxon>Dikarya</taxon>
        <taxon>Ascomycota</taxon>
        <taxon>Pezizomycotina</taxon>
        <taxon>Sordariomycetes</taxon>
        <taxon>Hypocreomycetidae</taxon>
        <taxon>Hypocreales</taxon>
        <taxon>Nectriaceae</taxon>
        <taxon>Fusarium</taxon>
        <taxon>Fusarium redolens species complex</taxon>
    </lineage>
</organism>
<gene>
    <name evidence="2" type="ORF">BKA55DRAFT_583185</name>
</gene>
<keyword evidence="1" id="KW-0472">Membrane</keyword>
<name>A0A9P9G178_FUSRE</name>
<evidence type="ECO:0000313" key="2">
    <source>
        <dbReference type="EMBL" id="KAH7230641.1"/>
    </source>
</evidence>
<comment type="caution">
    <text evidence="2">The sequence shown here is derived from an EMBL/GenBank/DDBJ whole genome shotgun (WGS) entry which is preliminary data.</text>
</comment>
<sequence>MQTIDLIFSAAEVIALLLQELPAPRTYLYPQTFAGLSYIIASGFLAALWRSLRHRDSDILIRRPPGGVDF</sequence>
<dbReference type="AlphaFoldDB" id="A0A9P9G178"/>
<evidence type="ECO:0000313" key="3">
    <source>
        <dbReference type="Proteomes" id="UP000720189"/>
    </source>
</evidence>
<keyword evidence="1" id="KW-1133">Transmembrane helix</keyword>
<keyword evidence="1" id="KW-0812">Transmembrane</keyword>
<reference evidence="2" key="1">
    <citation type="journal article" date="2021" name="Nat. Commun.">
        <title>Genetic determinants of endophytism in the Arabidopsis root mycobiome.</title>
        <authorList>
            <person name="Mesny F."/>
            <person name="Miyauchi S."/>
            <person name="Thiergart T."/>
            <person name="Pickel B."/>
            <person name="Atanasova L."/>
            <person name="Karlsson M."/>
            <person name="Huettel B."/>
            <person name="Barry K.W."/>
            <person name="Haridas S."/>
            <person name="Chen C."/>
            <person name="Bauer D."/>
            <person name="Andreopoulos W."/>
            <person name="Pangilinan J."/>
            <person name="LaButti K."/>
            <person name="Riley R."/>
            <person name="Lipzen A."/>
            <person name="Clum A."/>
            <person name="Drula E."/>
            <person name="Henrissat B."/>
            <person name="Kohler A."/>
            <person name="Grigoriev I.V."/>
            <person name="Martin F.M."/>
            <person name="Hacquard S."/>
        </authorList>
    </citation>
    <scope>NUCLEOTIDE SEQUENCE</scope>
    <source>
        <strain evidence="2">MPI-CAGE-AT-0023</strain>
    </source>
</reference>
<dbReference type="Proteomes" id="UP000720189">
    <property type="component" value="Unassembled WGS sequence"/>
</dbReference>
<accession>A0A9P9G178</accession>
<evidence type="ECO:0000256" key="1">
    <source>
        <dbReference type="SAM" id="Phobius"/>
    </source>
</evidence>
<dbReference type="EMBL" id="JAGMUX010000022">
    <property type="protein sequence ID" value="KAH7230641.1"/>
    <property type="molecule type" value="Genomic_DNA"/>
</dbReference>
<proteinExistence type="predicted"/>
<dbReference type="RefSeq" id="XP_046043279.1">
    <property type="nucleotide sequence ID" value="XM_046194180.1"/>
</dbReference>
<feature type="transmembrane region" description="Helical" evidence="1">
    <location>
        <begin position="27"/>
        <end position="49"/>
    </location>
</feature>